<keyword evidence="1" id="KW-1133">Transmembrane helix</keyword>
<dbReference type="AlphaFoldDB" id="A0A5B7K1G3"/>
<evidence type="ECO:0000313" key="2">
    <source>
        <dbReference type="EMBL" id="MPC98464.1"/>
    </source>
</evidence>
<dbReference type="EMBL" id="VSRR010114216">
    <property type="protein sequence ID" value="MPC98464.1"/>
    <property type="molecule type" value="Genomic_DNA"/>
</dbReference>
<organism evidence="2 3">
    <name type="scientific">Portunus trituberculatus</name>
    <name type="common">Swimming crab</name>
    <name type="synonym">Neptunus trituberculatus</name>
    <dbReference type="NCBI Taxonomy" id="210409"/>
    <lineage>
        <taxon>Eukaryota</taxon>
        <taxon>Metazoa</taxon>
        <taxon>Ecdysozoa</taxon>
        <taxon>Arthropoda</taxon>
        <taxon>Crustacea</taxon>
        <taxon>Multicrustacea</taxon>
        <taxon>Malacostraca</taxon>
        <taxon>Eumalacostraca</taxon>
        <taxon>Eucarida</taxon>
        <taxon>Decapoda</taxon>
        <taxon>Pleocyemata</taxon>
        <taxon>Brachyura</taxon>
        <taxon>Eubrachyura</taxon>
        <taxon>Portunoidea</taxon>
        <taxon>Portunidae</taxon>
        <taxon>Portuninae</taxon>
        <taxon>Portunus</taxon>
    </lineage>
</organism>
<proteinExistence type="predicted"/>
<keyword evidence="1" id="KW-0472">Membrane</keyword>
<gene>
    <name evidence="2" type="ORF">E2C01_093835</name>
</gene>
<feature type="transmembrane region" description="Helical" evidence="1">
    <location>
        <begin position="7"/>
        <end position="23"/>
    </location>
</feature>
<evidence type="ECO:0000313" key="3">
    <source>
        <dbReference type="Proteomes" id="UP000324222"/>
    </source>
</evidence>
<comment type="caution">
    <text evidence="2">The sequence shown here is derived from an EMBL/GenBank/DDBJ whole genome shotgun (WGS) entry which is preliminary data.</text>
</comment>
<reference evidence="2 3" key="1">
    <citation type="submission" date="2019-05" db="EMBL/GenBank/DDBJ databases">
        <title>Another draft genome of Portunus trituberculatus and its Hox gene families provides insights of decapod evolution.</title>
        <authorList>
            <person name="Jeong J.-H."/>
            <person name="Song I."/>
            <person name="Kim S."/>
            <person name="Choi T."/>
            <person name="Kim D."/>
            <person name="Ryu S."/>
            <person name="Kim W."/>
        </authorList>
    </citation>
    <scope>NUCLEOTIDE SEQUENCE [LARGE SCALE GENOMIC DNA]</scope>
    <source>
        <tissue evidence="2">Muscle</tissue>
    </source>
</reference>
<dbReference type="Proteomes" id="UP000324222">
    <property type="component" value="Unassembled WGS sequence"/>
</dbReference>
<keyword evidence="1" id="KW-0812">Transmembrane</keyword>
<evidence type="ECO:0000256" key="1">
    <source>
        <dbReference type="SAM" id="Phobius"/>
    </source>
</evidence>
<protein>
    <submittedName>
        <fullName evidence="2">Uncharacterized protein</fullName>
    </submittedName>
</protein>
<name>A0A5B7K1G3_PORTR</name>
<feature type="transmembrane region" description="Helical" evidence="1">
    <location>
        <begin position="29"/>
        <end position="47"/>
    </location>
</feature>
<sequence length="77" mass="8796">MAEERLMVVVVVVVAVVLMVFIVPGYQYGWAVVVVGMVIGIYKYSLLNNSVTYKKDKVNPHCFIICPYKQFLFDDEC</sequence>
<keyword evidence="3" id="KW-1185">Reference proteome</keyword>
<accession>A0A5B7K1G3</accession>